<evidence type="ECO:0000313" key="8">
    <source>
        <dbReference type="Proteomes" id="UP000217979"/>
    </source>
</evidence>
<name>A0A291DXH5_9ENTR</name>
<dbReference type="InterPro" id="IPR049453">
    <property type="entry name" value="Memb_transporter_dom"/>
</dbReference>
<feature type="transmembrane region" description="Helical" evidence="5">
    <location>
        <begin position="290"/>
        <end position="307"/>
    </location>
</feature>
<keyword evidence="3 5" id="KW-1133">Transmembrane helix</keyword>
<feature type="transmembrane region" description="Helical" evidence="5">
    <location>
        <begin position="214"/>
        <end position="233"/>
    </location>
</feature>
<dbReference type="EMBL" id="CP023525">
    <property type="protein sequence ID" value="ATF92515.1"/>
    <property type="molecule type" value="Genomic_DNA"/>
</dbReference>
<keyword evidence="2 5" id="KW-0812">Transmembrane</keyword>
<proteinExistence type="predicted"/>
<feature type="transmembrane region" description="Helical" evidence="5">
    <location>
        <begin position="118"/>
        <end position="136"/>
    </location>
</feature>
<gene>
    <name evidence="7" type="ORF">CO704_10660</name>
</gene>
<feature type="transmembrane region" description="Helical" evidence="5">
    <location>
        <begin position="25"/>
        <end position="43"/>
    </location>
</feature>
<dbReference type="InterPro" id="IPR022604">
    <property type="entry name" value="DUF2955"/>
</dbReference>
<feature type="transmembrane region" description="Helical" evidence="5">
    <location>
        <begin position="313"/>
        <end position="338"/>
    </location>
</feature>
<evidence type="ECO:0000256" key="5">
    <source>
        <dbReference type="SAM" id="Phobius"/>
    </source>
</evidence>
<dbReference type="Proteomes" id="UP000217979">
    <property type="component" value="Chromosome"/>
</dbReference>
<comment type="subcellular location">
    <subcellularLocation>
        <location evidence="1">Membrane</location>
        <topology evidence="1">Multi-pass membrane protein</topology>
    </subcellularLocation>
</comment>
<feature type="transmembrane region" description="Helical" evidence="5">
    <location>
        <begin position="190"/>
        <end position="208"/>
    </location>
</feature>
<evidence type="ECO:0000313" key="7">
    <source>
        <dbReference type="EMBL" id="ATF92515.1"/>
    </source>
</evidence>
<dbReference type="Pfam" id="PF13515">
    <property type="entry name" value="FUSC_2"/>
    <property type="match status" value="1"/>
</dbReference>
<accession>A0A291DXH5</accession>
<organism evidence="7 8">
    <name type="scientific">Cedecea neteri</name>
    <dbReference type="NCBI Taxonomy" id="158822"/>
    <lineage>
        <taxon>Bacteria</taxon>
        <taxon>Pseudomonadati</taxon>
        <taxon>Pseudomonadota</taxon>
        <taxon>Gammaproteobacteria</taxon>
        <taxon>Enterobacterales</taxon>
        <taxon>Enterobacteriaceae</taxon>
        <taxon>Cedecea</taxon>
    </lineage>
</organism>
<evidence type="ECO:0000256" key="1">
    <source>
        <dbReference type="ARBA" id="ARBA00004141"/>
    </source>
</evidence>
<feature type="transmembrane region" description="Helical" evidence="5">
    <location>
        <begin position="86"/>
        <end position="106"/>
    </location>
</feature>
<protein>
    <submittedName>
        <fullName evidence="7">1,4-alpha-glucan branching protein</fullName>
    </submittedName>
</protein>
<feature type="domain" description="Integral membrane bound transporter" evidence="6">
    <location>
        <begin position="203"/>
        <end position="333"/>
    </location>
</feature>
<feature type="transmembrane region" description="Helical" evidence="5">
    <location>
        <begin position="264"/>
        <end position="283"/>
    </location>
</feature>
<evidence type="ECO:0000259" key="6">
    <source>
        <dbReference type="Pfam" id="PF13515"/>
    </source>
</evidence>
<dbReference type="AlphaFoldDB" id="A0A291DXH5"/>
<keyword evidence="4 5" id="KW-0472">Membrane</keyword>
<evidence type="ECO:0000256" key="2">
    <source>
        <dbReference type="ARBA" id="ARBA00022692"/>
    </source>
</evidence>
<dbReference type="Pfam" id="PF11168">
    <property type="entry name" value="DUF2955"/>
    <property type="match status" value="1"/>
</dbReference>
<dbReference type="InterPro" id="IPR016926">
    <property type="entry name" value="UCP029594"/>
</dbReference>
<sequence>MFIKFILGPLKRNAPTPFSGNDFRHMLRIVMAGCVGMFVYSWVNTQYGVFYVVYPIMLTGLVPIFNGHIARQMIANALINCVEMTLLFAVLVNYPLPMTLIVFLMYMTRFYLMSRGPLFLFGSMGVVCLSVMANFLSYPTTDMSDLMFSNIIGSLLAVGLSALSCYLLPDVELRKPPPAIQKDGPRVMHETLLASLTATILFTVFQFYTLNDSLAALMAGIFALFPMHFRGAILSSWWRIVGVIAGCLYAILVQLVIYDFSRHLILLMPLISLGLLLAARIHVFEKVGPGVGFSILTTLALMFGQYMHPNQDIVFSALYRISSVSVAIIGTLAVTFIIHKILNNFASTRYIVK</sequence>
<dbReference type="PIRSF" id="PIRSF029594">
    <property type="entry name" value="UCP029594"/>
    <property type="match status" value="1"/>
</dbReference>
<dbReference type="RefSeq" id="WP_096754047.1">
    <property type="nucleotide sequence ID" value="NZ_CP023525.1"/>
</dbReference>
<reference evidence="7 8" key="1">
    <citation type="submission" date="2017-09" db="EMBL/GenBank/DDBJ databases">
        <title>FDA dAtabase for Regulatory Grade micrObial Sequences (FDA-ARGOS): Supporting development and validation of Infectious Disease Dx tests.</title>
        <authorList>
            <person name="Minogue T."/>
            <person name="Wolcott M."/>
            <person name="Wasieloski L."/>
            <person name="Aguilar W."/>
            <person name="Moore D."/>
            <person name="Tallon L."/>
            <person name="Sadzewicz L."/>
            <person name="Ott S."/>
            <person name="Zhao X."/>
            <person name="Nagaraj S."/>
            <person name="Vavikolanu K."/>
            <person name="Aluvathingal J."/>
            <person name="Nadendla S."/>
            <person name="Sichtig H."/>
        </authorList>
    </citation>
    <scope>NUCLEOTIDE SEQUENCE [LARGE SCALE GENOMIC DNA]</scope>
    <source>
        <strain evidence="7 8">FDAARGOS_392</strain>
    </source>
</reference>
<dbReference type="GO" id="GO:0016020">
    <property type="term" value="C:membrane"/>
    <property type="evidence" value="ECO:0007669"/>
    <property type="project" value="UniProtKB-SubCell"/>
</dbReference>
<feature type="transmembrane region" description="Helical" evidence="5">
    <location>
        <begin position="48"/>
        <end position="66"/>
    </location>
</feature>
<feature type="transmembrane region" description="Helical" evidence="5">
    <location>
        <begin position="148"/>
        <end position="169"/>
    </location>
</feature>
<evidence type="ECO:0000256" key="4">
    <source>
        <dbReference type="ARBA" id="ARBA00023136"/>
    </source>
</evidence>
<evidence type="ECO:0000256" key="3">
    <source>
        <dbReference type="ARBA" id="ARBA00022989"/>
    </source>
</evidence>
<feature type="transmembrane region" description="Helical" evidence="5">
    <location>
        <begin position="240"/>
        <end position="258"/>
    </location>
</feature>